<name>A0A1B1FFT2_XENLA</name>
<proteinExistence type="predicted"/>
<protein>
    <submittedName>
        <fullName evidence="1">Type I interferon 3</fullName>
    </submittedName>
</protein>
<dbReference type="GeneID" id="124629380"/>
<dbReference type="RefSeq" id="NP_001389879.1">
    <property type="nucleotide sequence ID" value="NM_001402950.1"/>
</dbReference>
<dbReference type="AlphaFoldDB" id="A0A1B1FFT2"/>
<sequence>MEGSTCAHEGEHTCAPQHGVRPIVLGCTLHTCPPLRAHVSSPPCTRVLSSVCTCTPLHACLHTCAHTLCAHLSTYAPLHVRVRTVRTCGPVHARMRTCAPLHARVHTCAPLHAHMCSPPC</sequence>
<reference evidence="1" key="1">
    <citation type="journal article" date="2016" name="Sci. Rep.">
        <title>Expansion of amphibian intronless interferons revises the paradigm for interferon evolution and functional diversity.</title>
        <authorList>
            <person name="Sang Y."/>
            <person name="Liu Q."/>
            <person name="Lee J."/>
            <person name="Ma W."/>
            <person name="McVey D.S."/>
            <person name="Blecha F."/>
        </authorList>
    </citation>
    <scope>NUCLEOTIDE SEQUENCE</scope>
    <source>
        <strain evidence="1">Ifnx3</strain>
    </source>
</reference>
<organism evidence="1">
    <name type="scientific">Xenopus laevis</name>
    <name type="common">African clawed frog</name>
    <dbReference type="NCBI Taxonomy" id="8355"/>
    <lineage>
        <taxon>Eukaryota</taxon>
        <taxon>Metazoa</taxon>
        <taxon>Chordata</taxon>
        <taxon>Craniata</taxon>
        <taxon>Vertebrata</taxon>
        <taxon>Euteleostomi</taxon>
        <taxon>Amphibia</taxon>
        <taxon>Batrachia</taxon>
        <taxon>Anura</taxon>
        <taxon>Pipoidea</taxon>
        <taxon>Pipidae</taxon>
        <taxon>Xenopodinae</taxon>
        <taxon>Xenopus</taxon>
        <taxon>Xenopus</taxon>
    </lineage>
</organism>
<dbReference type="EMBL" id="KU594570">
    <property type="protein sequence ID" value="ANQ43315.1"/>
    <property type="molecule type" value="Genomic_DNA"/>
</dbReference>
<accession>A0A1B1FFT2</accession>
<evidence type="ECO:0000313" key="1">
    <source>
        <dbReference type="EMBL" id="ANQ43315.1"/>
    </source>
</evidence>